<evidence type="ECO:0000313" key="3">
    <source>
        <dbReference type="Proteomes" id="UP000807716"/>
    </source>
</evidence>
<dbReference type="Proteomes" id="UP000807716">
    <property type="component" value="Unassembled WGS sequence"/>
</dbReference>
<evidence type="ECO:0000313" key="2">
    <source>
        <dbReference type="EMBL" id="KAG0268831.1"/>
    </source>
</evidence>
<keyword evidence="3" id="KW-1185">Reference proteome</keyword>
<reference evidence="2" key="1">
    <citation type="journal article" date="2020" name="Fungal Divers.">
        <title>Resolving the Mortierellaceae phylogeny through synthesis of multi-gene phylogenetics and phylogenomics.</title>
        <authorList>
            <person name="Vandepol N."/>
            <person name="Liber J."/>
            <person name="Desiro A."/>
            <person name="Na H."/>
            <person name="Kennedy M."/>
            <person name="Barry K."/>
            <person name="Grigoriev I.V."/>
            <person name="Miller A.N."/>
            <person name="O'Donnell K."/>
            <person name="Stajich J.E."/>
            <person name="Bonito G."/>
        </authorList>
    </citation>
    <scope>NUCLEOTIDE SEQUENCE</scope>
    <source>
        <strain evidence="2">BC1065</strain>
    </source>
</reference>
<protein>
    <submittedName>
        <fullName evidence="2">Uncharacterized protein</fullName>
    </submittedName>
</protein>
<comment type="caution">
    <text evidence="2">The sequence shown here is derived from an EMBL/GenBank/DDBJ whole genome shotgun (WGS) entry which is preliminary data.</text>
</comment>
<name>A0A9P6QHA9_9FUNG</name>
<dbReference type="AlphaFoldDB" id="A0A9P6QHA9"/>
<gene>
    <name evidence="2" type="ORF">DFQ27_005618</name>
</gene>
<sequence>MALDVQDITKEIRLYLTGFDLKNLVLVNRQWWRAFAPFLWEKLFINQTNEDQDIILRNGQVVQELTIAVHESETKQRIKWLFGTIAKACPNVSVLNLKLHSALQFDASTFEPLNTDDSIPQPLEALQFLHHLLSYFPGTTILHLQLAHPGLPAIVVLAATQLQYLHELGVYGGLKQRAYTLHKNRRCDWNALFWTMVKSPRLRTLRLSWKEGDDDDEPHDSRHTSLKNALEWIDQTQASATTVQTLPSWTQSHHAQALKVPLPVCVLQYESSESEEEEEKAANTKNAVATTSLSLIPPQLRHLRHLHLDAMECPPLEVFKRLLHHCNYLHTFSTNSFVHRHDNAHRQSSTGSIAVTKLRMLLEACSLTLRQLDLSHLPVGELVGHHLAPGEVGHNYAVYNNLHNNIGHRDDIGISQWERWTPTLQTHCCQSFQRLTIYAPAMMRIQEPSYLRWITHLTAGPFDNVPSINRLLAAAMSGGSGGGFPALTNVTLYGHCKYERRPDFVFDEPSNTWIWVLEGEREPVVVLPWSAQSTLRHVDLSRLYMEHSGEIESLYDVIRAMDKLETLAMPMGHLTALENLARSLKRHEEESDEDEHDKEEGKKKANTTASASSSSSSSHIATTPAPAKAPSRVAVKTQLFSRSLTTLRVMHDEGLYRWMPTTVTIQAQKHYATVVFDKMPGVRVMQIDRLLMGCLDRQTSIIASQKNEEEDDVPELGQPKNRTIRYQIVS</sequence>
<evidence type="ECO:0000256" key="1">
    <source>
        <dbReference type="SAM" id="MobiDB-lite"/>
    </source>
</evidence>
<dbReference type="EMBL" id="JAAAJB010000040">
    <property type="protein sequence ID" value="KAG0268831.1"/>
    <property type="molecule type" value="Genomic_DNA"/>
</dbReference>
<proteinExistence type="predicted"/>
<feature type="compositionally biased region" description="Low complexity" evidence="1">
    <location>
        <begin position="606"/>
        <end position="626"/>
    </location>
</feature>
<accession>A0A9P6QHA9</accession>
<organism evidence="2 3">
    <name type="scientific">Actinomortierella ambigua</name>
    <dbReference type="NCBI Taxonomy" id="1343610"/>
    <lineage>
        <taxon>Eukaryota</taxon>
        <taxon>Fungi</taxon>
        <taxon>Fungi incertae sedis</taxon>
        <taxon>Mucoromycota</taxon>
        <taxon>Mortierellomycotina</taxon>
        <taxon>Mortierellomycetes</taxon>
        <taxon>Mortierellales</taxon>
        <taxon>Mortierellaceae</taxon>
        <taxon>Actinomortierella</taxon>
    </lineage>
</organism>
<feature type="region of interest" description="Disordered" evidence="1">
    <location>
        <begin position="584"/>
        <end position="633"/>
    </location>
</feature>
<dbReference type="OrthoDB" id="2433410at2759"/>